<evidence type="ECO:0000256" key="1">
    <source>
        <dbReference type="SAM" id="MobiDB-lite"/>
    </source>
</evidence>
<comment type="caution">
    <text evidence="2">The sequence shown here is derived from an EMBL/GenBank/DDBJ whole genome shotgun (WGS) entry which is preliminary data.</text>
</comment>
<feature type="region of interest" description="Disordered" evidence="1">
    <location>
        <begin position="259"/>
        <end position="283"/>
    </location>
</feature>
<organism evidence="2 3">
    <name type="scientific">Bailinhaonella thermotolerans</name>
    <dbReference type="NCBI Taxonomy" id="1070861"/>
    <lineage>
        <taxon>Bacteria</taxon>
        <taxon>Bacillati</taxon>
        <taxon>Actinomycetota</taxon>
        <taxon>Actinomycetes</taxon>
        <taxon>Streptosporangiales</taxon>
        <taxon>Streptosporangiaceae</taxon>
        <taxon>Bailinhaonella</taxon>
    </lineage>
</organism>
<evidence type="ECO:0008006" key="4">
    <source>
        <dbReference type="Google" id="ProtNLM"/>
    </source>
</evidence>
<accession>A0A3A4AYN3</accession>
<reference evidence="2 3" key="1">
    <citation type="submission" date="2018-09" db="EMBL/GenBank/DDBJ databases">
        <title>YIM 75507 draft genome.</title>
        <authorList>
            <person name="Tang S."/>
            <person name="Feng Y."/>
        </authorList>
    </citation>
    <scope>NUCLEOTIDE SEQUENCE [LARGE SCALE GENOMIC DNA]</scope>
    <source>
        <strain evidence="2 3">YIM 75507</strain>
    </source>
</reference>
<dbReference type="Pfam" id="PF03682">
    <property type="entry name" value="UPF0158"/>
    <property type="match status" value="1"/>
</dbReference>
<evidence type="ECO:0000313" key="3">
    <source>
        <dbReference type="Proteomes" id="UP000265768"/>
    </source>
</evidence>
<gene>
    <name evidence="2" type="ORF">D5H75_29635</name>
</gene>
<dbReference type="AlphaFoldDB" id="A0A3A4AYN3"/>
<proteinExistence type="predicted"/>
<dbReference type="EMBL" id="QZEY01000015">
    <property type="protein sequence ID" value="RJL24482.1"/>
    <property type="molecule type" value="Genomic_DNA"/>
</dbReference>
<dbReference type="Proteomes" id="UP000265768">
    <property type="component" value="Unassembled WGS sequence"/>
</dbReference>
<dbReference type="InterPro" id="IPR005361">
    <property type="entry name" value="UPF0158"/>
</dbReference>
<sequence>MRNQKADLAFCCAAHRRCRVTTYPAFAYDPPRPPIEQVFQVLAQVVRDLQSEGRSTRSAGIKPRLAQRLGAFTEKTYGFTTFREFLMAAQRAGVVELCNPAQGPDLDVMLPGQPRDVPRPPVPLQVRQDLWKEFMDWSPGVERAYDRQKDRAFRVSVTDAYDPEARRLREAMQADPARFVPISPISMETQIQWARSFVTKMPPGRHRDELAQTLHTDRPLQGFTRLVRTLPCLAEWTSFRNERVVEAVTSWARHHDLDVDPVATDSSPHRSSSNPASPHAPAAAGQLDLAALRARAHELVDVMTAEELLALPLSLGMLYRR</sequence>
<protein>
    <recommendedName>
        <fullName evidence="4">HTH OST-type domain-containing protein</fullName>
    </recommendedName>
</protein>
<evidence type="ECO:0000313" key="2">
    <source>
        <dbReference type="EMBL" id="RJL24482.1"/>
    </source>
</evidence>
<name>A0A3A4AYN3_9ACTN</name>
<keyword evidence="3" id="KW-1185">Reference proteome</keyword>
<feature type="compositionally biased region" description="Low complexity" evidence="1">
    <location>
        <begin position="269"/>
        <end position="283"/>
    </location>
</feature>
<dbReference type="OrthoDB" id="2379772at2"/>